<dbReference type="Gene3D" id="3.40.50.720">
    <property type="entry name" value="NAD(P)-binding Rossmann-like Domain"/>
    <property type="match status" value="1"/>
</dbReference>
<dbReference type="AlphaFoldDB" id="A0A0B1RWT3"/>
<organism evidence="4 5">
    <name type="scientific">Oesophagostomum dentatum</name>
    <name type="common">Nodular worm</name>
    <dbReference type="NCBI Taxonomy" id="61180"/>
    <lineage>
        <taxon>Eukaryota</taxon>
        <taxon>Metazoa</taxon>
        <taxon>Ecdysozoa</taxon>
        <taxon>Nematoda</taxon>
        <taxon>Chromadorea</taxon>
        <taxon>Rhabditida</taxon>
        <taxon>Rhabditina</taxon>
        <taxon>Rhabditomorpha</taxon>
        <taxon>Strongyloidea</taxon>
        <taxon>Strongylidae</taxon>
        <taxon>Oesophagostomum</taxon>
    </lineage>
</organism>
<evidence type="ECO:0000313" key="5">
    <source>
        <dbReference type="Proteomes" id="UP000053660"/>
    </source>
</evidence>
<accession>A0A0B1RWT3</accession>
<keyword evidence="2" id="KW-0560">Oxidoreductase</keyword>
<dbReference type="OrthoDB" id="7289984at2759"/>
<dbReference type="GO" id="GO:0005737">
    <property type="term" value="C:cytoplasm"/>
    <property type="evidence" value="ECO:0007669"/>
    <property type="project" value="TreeGrafter"/>
</dbReference>
<keyword evidence="1" id="KW-0521">NADP</keyword>
<dbReference type="EMBL" id="KN610658">
    <property type="protein sequence ID" value="KHJ77543.1"/>
    <property type="molecule type" value="Genomic_DNA"/>
</dbReference>
<comment type="similarity">
    <text evidence="3">Belongs to the short-chain dehydrogenases/reductases (SDR) family.</text>
</comment>
<name>A0A0B1RWT3_OESDE</name>
<keyword evidence="5" id="KW-1185">Reference proteome</keyword>
<dbReference type="Pfam" id="PF00106">
    <property type="entry name" value="adh_short"/>
    <property type="match status" value="1"/>
</dbReference>
<dbReference type="PANTHER" id="PTHR43544:SF7">
    <property type="entry name" value="NADB-LER2"/>
    <property type="match status" value="1"/>
</dbReference>
<dbReference type="PRINTS" id="PR00081">
    <property type="entry name" value="GDHRDH"/>
</dbReference>
<gene>
    <name evidence="4" type="ORF">OESDEN_22837</name>
</gene>
<evidence type="ECO:0000256" key="3">
    <source>
        <dbReference type="RuleBase" id="RU000363"/>
    </source>
</evidence>
<evidence type="ECO:0000256" key="2">
    <source>
        <dbReference type="ARBA" id="ARBA00023002"/>
    </source>
</evidence>
<evidence type="ECO:0000256" key="1">
    <source>
        <dbReference type="ARBA" id="ARBA00022857"/>
    </source>
</evidence>
<protein>
    <submittedName>
        <fullName evidence="4">C-factor family protein</fullName>
    </submittedName>
</protein>
<reference evidence="4 5" key="1">
    <citation type="submission" date="2014-03" db="EMBL/GenBank/DDBJ databases">
        <title>Draft genome of the hookworm Oesophagostomum dentatum.</title>
        <authorList>
            <person name="Mitreva M."/>
        </authorList>
    </citation>
    <scope>NUCLEOTIDE SEQUENCE [LARGE SCALE GENOMIC DNA]</scope>
    <source>
        <strain evidence="4 5">OD-Hann</strain>
    </source>
</reference>
<feature type="non-terminal residue" evidence="4">
    <location>
        <position position="1"/>
    </location>
</feature>
<dbReference type="PANTHER" id="PTHR43544">
    <property type="entry name" value="SHORT-CHAIN DEHYDROGENASE/REDUCTASE"/>
    <property type="match status" value="1"/>
</dbReference>
<dbReference type="GO" id="GO:0016491">
    <property type="term" value="F:oxidoreductase activity"/>
    <property type="evidence" value="ECO:0007669"/>
    <property type="project" value="UniProtKB-KW"/>
</dbReference>
<evidence type="ECO:0000313" key="4">
    <source>
        <dbReference type="EMBL" id="KHJ77543.1"/>
    </source>
</evidence>
<dbReference type="Proteomes" id="UP000053660">
    <property type="component" value="Unassembled WGS sequence"/>
</dbReference>
<sequence>ELNEITDKRLTVLELDVTSDDSINNLYSQVEKIVGDRGLTVLLNNAGIYVKYQTNQKPNRADIIRNFDTNAAGVAVLTQTFLPLLRKAAQQVTSDEFSIDRAAIINISSTLGSISGNTMGSLETGTFAYRTSKSALNSIMKTMSVDLAPEHILVAMFCPGWVKTDMGGPNAYLQIEESMEQLVPSMYKLTKEHHGGYFNRDLTAIAF</sequence>
<dbReference type="InterPro" id="IPR002347">
    <property type="entry name" value="SDR_fam"/>
</dbReference>
<dbReference type="InterPro" id="IPR051468">
    <property type="entry name" value="Fungal_SecMetab_SDRs"/>
</dbReference>
<proteinExistence type="inferred from homology"/>
<dbReference type="InterPro" id="IPR036291">
    <property type="entry name" value="NAD(P)-bd_dom_sf"/>
</dbReference>
<dbReference type="SUPFAM" id="SSF51735">
    <property type="entry name" value="NAD(P)-binding Rossmann-fold domains"/>
    <property type="match status" value="1"/>
</dbReference>
<dbReference type="PRINTS" id="PR00080">
    <property type="entry name" value="SDRFAMILY"/>
</dbReference>